<dbReference type="EC" id="2.7.11.1" evidence="1"/>
<dbReference type="PANTHER" id="PTHR11909">
    <property type="entry name" value="CASEIN KINASE-RELATED"/>
    <property type="match status" value="1"/>
</dbReference>
<dbReference type="AlphaFoldDB" id="A0A8S1MS38"/>
<comment type="caution">
    <text evidence="4">The sequence shown here is derived from an EMBL/GenBank/DDBJ whole genome shotgun (WGS) entry which is preliminary data.</text>
</comment>
<evidence type="ECO:0000313" key="5">
    <source>
        <dbReference type="Proteomes" id="UP000692954"/>
    </source>
</evidence>
<reference evidence="4" key="1">
    <citation type="submission" date="2021-01" db="EMBL/GenBank/DDBJ databases">
        <authorList>
            <consortium name="Genoscope - CEA"/>
            <person name="William W."/>
        </authorList>
    </citation>
    <scope>NUCLEOTIDE SEQUENCE</scope>
</reference>
<dbReference type="GO" id="GO:0004674">
    <property type="term" value="F:protein serine/threonine kinase activity"/>
    <property type="evidence" value="ECO:0007669"/>
    <property type="project" value="UniProtKB-EC"/>
</dbReference>
<dbReference type="PROSITE" id="PS50011">
    <property type="entry name" value="PROTEIN_KINASE_DOM"/>
    <property type="match status" value="1"/>
</dbReference>
<organism evidence="4 5">
    <name type="scientific">Paramecium sonneborni</name>
    <dbReference type="NCBI Taxonomy" id="65129"/>
    <lineage>
        <taxon>Eukaryota</taxon>
        <taxon>Sar</taxon>
        <taxon>Alveolata</taxon>
        <taxon>Ciliophora</taxon>
        <taxon>Intramacronucleata</taxon>
        <taxon>Oligohymenophorea</taxon>
        <taxon>Peniculida</taxon>
        <taxon>Parameciidae</taxon>
        <taxon>Paramecium</taxon>
    </lineage>
</organism>
<dbReference type="EMBL" id="CAJJDN010000040">
    <property type="protein sequence ID" value="CAD8079986.1"/>
    <property type="molecule type" value="Genomic_DNA"/>
</dbReference>
<accession>A0A8S1MS38</accession>
<dbReference type="OrthoDB" id="248495at2759"/>
<name>A0A8S1MS38_9CILI</name>
<protein>
    <recommendedName>
        <fullName evidence="2">Casein kinase I</fullName>
        <ecNumber evidence="1">2.7.11.1</ecNumber>
    </recommendedName>
</protein>
<dbReference type="InterPro" id="IPR000719">
    <property type="entry name" value="Prot_kinase_dom"/>
</dbReference>
<evidence type="ECO:0000313" key="4">
    <source>
        <dbReference type="EMBL" id="CAD8079986.1"/>
    </source>
</evidence>
<feature type="domain" description="Protein kinase" evidence="3">
    <location>
        <begin position="7"/>
        <end position="299"/>
    </location>
</feature>
<gene>
    <name evidence="4" type="ORF">PSON_ATCC_30995.1.T0400011</name>
</gene>
<keyword evidence="5" id="KW-1185">Reference proteome</keyword>
<evidence type="ECO:0000256" key="1">
    <source>
        <dbReference type="ARBA" id="ARBA00012513"/>
    </source>
</evidence>
<dbReference type="Pfam" id="PF00069">
    <property type="entry name" value="Pkinase"/>
    <property type="match status" value="1"/>
</dbReference>
<sequence length="359" mass="41645">MADPQQYKVLCSLGYGSEHIVYKAELNLNSQLYAIKLEKCPGVGQLKNEIEMLQKLSGVEGIPQIKQFGQTLENRYFLIVPLYHSNLLDLAKSRKLSLTQILSIGLRIIEIIEKVHKKKILHLDIKPENIMLSQQCLNDQDILQPGFIQLIDFGLSQQFNKDSESLKDVFIGSLNFASRSSHNGTPLGYKDDLESLLYVLFYIRDLRLPWSEKRFWGFKEVDFKLVGQTKSSFFKSNDFQSQSLLNFEPFMSYINQLTYDIMPDYDYIKSLFTQMISKSYTMQSIFKHDKQQTFSNSYYVDSIIISSDTIQMQIDNIPKSNNHQDIQDDIFHDSTSTLISKIIGKYNTHQIKSIKDIQY</sequence>
<evidence type="ECO:0000256" key="2">
    <source>
        <dbReference type="ARBA" id="ARBA00023860"/>
    </source>
</evidence>
<dbReference type="Proteomes" id="UP000692954">
    <property type="component" value="Unassembled WGS sequence"/>
</dbReference>
<dbReference type="GO" id="GO:0005524">
    <property type="term" value="F:ATP binding"/>
    <property type="evidence" value="ECO:0007669"/>
    <property type="project" value="InterPro"/>
</dbReference>
<dbReference type="InterPro" id="IPR050235">
    <property type="entry name" value="CK1_Ser-Thr_kinase"/>
</dbReference>
<dbReference type="InterPro" id="IPR008271">
    <property type="entry name" value="Ser/Thr_kinase_AS"/>
</dbReference>
<proteinExistence type="predicted"/>
<evidence type="ECO:0000259" key="3">
    <source>
        <dbReference type="PROSITE" id="PS50011"/>
    </source>
</evidence>
<dbReference type="SMART" id="SM00220">
    <property type="entry name" value="S_TKc"/>
    <property type="match status" value="1"/>
</dbReference>
<dbReference type="PROSITE" id="PS00108">
    <property type="entry name" value="PROTEIN_KINASE_ST"/>
    <property type="match status" value="1"/>
</dbReference>